<protein>
    <recommendedName>
        <fullName evidence="3">DUF3992 domain-containing protein</fullName>
    </recommendedName>
</protein>
<dbReference type="AlphaFoldDB" id="A0A4U1ML37"/>
<sequence>MANCSTNAFCCPVPCSTPDFFGNASSTLIGVKRCLPIRTQCLAAAPTPPEEGDLVYIAPEDTPPDALASGMVSIINTSSTTNDCVMTVTITDGSGVAAYTINAQSSFMAEVTDLEQISVYCQSDNAPIAAPYDYCTATVEMDLQYKAGL</sequence>
<comment type="caution">
    <text evidence="1">The sequence shown here is derived from an EMBL/GenBank/DDBJ whole genome shotgun (WGS) entry which is preliminary data.</text>
</comment>
<gene>
    <name evidence="1" type="ORF">FBF83_00550</name>
</gene>
<proteinExistence type="predicted"/>
<dbReference type="Proteomes" id="UP000310541">
    <property type="component" value="Unassembled WGS sequence"/>
</dbReference>
<organism evidence="1 2">
    <name type="scientific">Guptibacillus hwajinpoensis</name>
    <dbReference type="NCBI Taxonomy" id="208199"/>
    <lineage>
        <taxon>Bacteria</taxon>
        <taxon>Bacillati</taxon>
        <taxon>Bacillota</taxon>
        <taxon>Bacilli</taxon>
        <taxon>Bacillales</taxon>
        <taxon>Guptibacillaceae</taxon>
        <taxon>Guptibacillus</taxon>
    </lineage>
</organism>
<name>A0A4U1ML37_9BACL</name>
<evidence type="ECO:0000313" key="2">
    <source>
        <dbReference type="Proteomes" id="UP000310541"/>
    </source>
</evidence>
<dbReference type="EMBL" id="SWFM01000001">
    <property type="protein sequence ID" value="TKD71336.1"/>
    <property type="molecule type" value="Genomic_DNA"/>
</dbReference>
<accession>A0A4U1ML37</accession>
<dbReference type="OrthoDB" id="2970965at2"/>
<dbReference type="RefSeq" id="WP_136945213.1">
    <property type="nucleotide sequence ID" value="NZ_SWFM01000001.1"/>
</dbReference>
<reference evidence="1 2" key="1">
    <citation type="submission" date="2019-04" db="EMBL/GenBank/DDBJ databases">
        <title>Genome sequence of Bacillus hwajinpoensis strain Y2.</title>
        <authorList>
            <person name="Fair J.L."/>
            <person name="Maclea K.S."/>
        </authorList>
    </citation>
    <scope>NUCLEOTIDE SEQUENCE [LARGE SCALE GENOMIC DNA]</scope>
    <source>
        <strain evidence="1 2">Y2</strain>
    </source>
</reference>
<evidence type="ECO:0000313" key="1">
    <source>
        <dbReference type="EMBL" id="TKD71336.1"/>
    </source>
</evidence>
<evidence type="ECO:0008006" key="3">
    <source>
        <dbReference type="Google" id="ProtNLM"/>
    </source>
</evidence>